<comment type="caution">
    <text evidence="1">The sequence shown here is derived from an EMBL/GenBank/DDBJ whole genome shotgun (WGS) entry which is preliminary data.</text>
</comment>
<protein>
    <submittedName>
        <fullName evidence="1">Uncharacterized protein</fullName>
    </submittedName>
</protein>
<name>A0A9W8JDT5_9AGAR</name>
<organism evidence="1 2">
    <name type="scientific">Candolleomyces eurysporus</name>
    <dbReference type="NCBI Taxonomy" id="2828524"/>
    <lineage>
        <taxon>Eukaryota</taxon>
        <taxon>Fungi</taxon>
        <taxon>Dikarya</taxon>
        <taxon>Basidiomycota</taxon>
        <taxon>Agaricomycotina</taxon>
        <taxon>Agaricomycetes</taxon>
        <taxon>Agaricomycetidae</taxon>
        <taxon>Agaricales</taxon>
        <taxon>Agaricineae</taxon>
        <taxon>Psathyrellaceae</taxon>
        <taxon>Candolleomyces</taxon>
    </lineage>
</organism>
<proteinExistence type="predicted"/>
<dbReference type="EMBL" id="JANBPK010000761">
    <property type="protein sequence ID" value="KAJ2932762.1"/>
    <property type="molecule type" value="Genomic_DNA"/>
</dbReference>
<evidence type="ECO:0000313" key="1">
    <source>
        <dbReference type="EMBL" id="KAJ2932762.1"/>
    </source>
</evidence>
<dbReference type="AlphaFoldDB" id="A0A9W8JDT5"/>
<evidence type="ECO:0000313" key="2">
    <source>
        <dbReference type="Proteomes" id="UP001140091"/>
    </source>
</evidence>
<accession>A0A9W8JDT5</accession>
<sequence length="559" mass="63121">MEIRADPSPSFSPDPSLPVPFHLSRNNRIYLVTLWLRVGNNQIQSLVLFVPTKTLLDVVQSAERAGHGRDGAYYVPWDAWGPDGTRMMVPNHPRSRVWVCFVYGTRYIGLERPQQGDTKAWCRVYDFSDLPVRRGKVDVKEENIIRAPASLSDKKSPEAVYHIGASVIKAGKIFKVKVTTTYPFRYKSVELDVPLTTGHERTCAVMCSEDGIVIVDVCSQFRDIIDRDPNLQYQLDLASAGLEDGPPTGGSLTQRHEALKQYTSAWNQLKWSKEIEVPMMRSGLWELYGGVLGQNTHEGGFTFTRLPSVLRGIEEKTWTVDSPGFEYRDFTMDHGQDLLVLIEKPRCLPVPFHLSRNNRIYLVTLWLRVGISQIQSLVLFVPTKTLLDVVQSAERAGHGSDGTYNVPWDAWGPDGTRMMVSNHPRSRVWVCFVYGTRYIGLERPQQGDTKAWCRVYDFSDLPVRRGKVDVKEENIIRAPASLSDKKSPEAVYHIGASVIKAGKIFKVKVTTTYPFRYKSVELDVPLTTGHERTCAVMCSEDSIVVLDKSAKGKYIVLSF</sequence>
<reference evidence="1" key="1">
    <citation type="submission" date="2022-06" db="EMBL/GenBank/DDBJ databases">
        <title>Genome Sequence of Candolleomyces eurysporus.</title>
        <authorList>
            <person name="Buettner E."/>
        </authorList>
    </citation>
    <scope>NUCLEOTIDE SEQUENCE</scope>
    <source>
        <strain evidence="1">VTCC 930004</strain>
    </source>
</reference>
<dbReference type="OrthoDB" id="3174109at2759"/>
<gene>
    <name evidence="1" type="ORF">H1R20_g4351</name>
</gene>
<feature type="non-terminal residue" evidence="1">
    <location>
        <position position="1"/>
    </location>
</feature>
<keyword evidence="2" id="KW-1185">Reference proteome</keyword>
<dbReference type="Proteomes" id="UP001140091">
    <property type="component" value="Unassembled WGS sequence"/>
</dbReference>